<gene>
    <name evidence="2" type="ORF">CKAH01_10669</name>
</gene>
<feature type="compositionally biased region" description="Polar residues" evidence="1">
    <location>
        <begin position="75"/>
        <end position="84"/>
    </location>
</feature>
<keyword evidence="3" id="KW-1185">Reference proteome</keyword>
<dbReference type="EMBL" id="VYYT01000865">
    <property type="protein sequence ID" value="KAK2728973.1"/>
    <property type="molecule type" value="Genomic_DNA"/>
</dbReference>
<dbReference type="Proteomes" id="UP001281614">
    <property type="component" value="Unassembled WGS sequence"/>
</dbReference>
<protein>
    <submittedName>
        <fullName evidence="2">Geranylgeranyl pyrophosphate synthetase</fullName>
    </submittedName>
</protein>
<sequence>MAGKNQRKRKRDREKRLQQQQIIDDGKIDVKNDGKNDSKNENECKQHRCGKDDDDNAGHPSKRLKSQHFSDHDNSQICLTTSPETDAPVTKAVKYRNPVTTNPAGAEINAKDCWLYQQQGHQTGSFDLRSIQDQSPDHTSISFSAGFEVVTSYNWLNKNTIMVPGKSLVLTYLKRLR</sequence>
<evidence type="ECO:0000256" key="1">
    <source>
        <dbReference type="SAM" id="MobiDB-lite"/>
    </source>
</evidence>
<name>A0AAE0CYM3_COLKA</name>
<feature type="region of interest" description="Disordered" evidence="1">
    <location>
        <begin position="1"/>
        <end position="89"/>
    </location>
</feature>
<feature type="compositionally biased region" description="Basic and acidic residues" evidence="1">
    <location>
        <begin position="24"/>
        <end position="51"/>
    </location>
</feature>
<organism evidence="2 3">
    <name type="scientific">Colletotrichum kahawae</name>
    <name type="common">Coffee berry disease fungus</name>
    <dbReference type="NCBI Taxonomy" id="34407"/>
    <lineage>
        <taxon>Eukaryota</taxon>
        <taxon>Fungi</taxon>
        <taxon>Dikarya</taxon>
        <taxon>Ascomycota</taxon>
        <taxon>Pezizomycotina</taxon>
        <taxon>Sordariomycetes</taxon>
        <taxon>Hypocreomycetidae</taxon>
        <taxon>Glomerellales</taxon>
        <taxon>Glomerellaceae</taxon>
        <taxon>Colletotrichum</taxon>
        <taxon>Colletotrichum gloeosporioides species complex</taxon>
    </lineage>
</organism>
<comment type="caution">
    <text evidence="2">The sequence shown here is derived from an EMBL/GenBank/DDBJ whole genome shotgun (WGS) entry which is preliminary data.</text>
</comment>
<accession>A0AAE0CYM3</accession>
<feature type="compositionally biased region" description="Basic residues" evidence="1">
    <location>
        <begin position="1"/>
        <end position="13"/>
    </location>
</feature>
<dbReference type="AlphaFoldDB" id="A0AAE0CYM3"/>
<proteinExistence type="predicted"/>
<evidence type="ECO:0000313" key="2">
    <source>
        <dbReference type="EMBL" id="KAK2728973.1"/>
    </source>
</evidence>
<reference evidence="2" key="1">
    <citation type="submission" date="2023-02" db="EMBL/GenBank/DDBJ databases">
        <title>Colletotrichum kahawae CIFC_Que2 genome sequencing and assembly.</title>
        <authorList>
            <person name="Baroncelli R."/>
        </authorList>
    </citation>
    <scope>NUCLEOTIDE SEQUENCE</scope>
    <source>
        <strain evidence="2">CIFC_Que2</strain>
    </source>
</reference>
<evidence type="ECO:0000313" key="3">
    <source>
        <dbReference type="Proteomes" id="UP001281614"/>
    </source>
</evidence>